<gene>
    <name evidence="2" type="ORF">SDC9_178172</name>
</gene>
<dbReference type="InterPro" id="IPR013749">
    <property type="entry name" value="PM/HMP-P_kinase-1"/>
</dbReference>
<sequence length="133" mass="14550">MLGEAYLEGPYTKEYIESLLRRLSREIGPKKVVITGVYFDDVHLGAAVYNADTDQVDYAFSHRIDGYYHGTGDVFASAVLAAVLSGSGLKEAIEIAVNFTVGSIKRTKEAQTDIRFGVNFEAGLKDLANILNK</sequence>
<dbReference type="EMBL" id="VSSQ01081919">
    <property type="protein sequence ID" value="MPN30701.1"/>
    <property type="molecule type" value="Genomic_DNA"/>
</dbReference>
<dbReference type="Pfam" id="PF08543">
    <property type="entry name" value="Phos_pyr_kin"/>
    <property type="match status" value="1"/>
</dbReference>
<evidence type="ECO:0000313" key="2">
    <source>
        <dbReference type="EMBL" id="MPN30701.1"/>
    </source>
</evidence>
<protein>
    <recommendedName>
        <fullName evidence="1">Pyridoxamine kinase/Phosphomethylpyrimidine kinase domain-containing protein</fullName>
    </recommendedName>
</protein>
<feature type="domain" description="Pyridoxamine kinase/Phosphomethylpyrimidine kinase" evidence="1">
    <location>
        <begin position="12"/>
        <end position="109"/>
    </location>
</feature>
<evidence type="ECO:0000259" key="1">
    <source>
        <dbReference type="Pfam" id="PF08543"/>
    </source>
</evidence>
<dbReference type="AlphaFoldDB" id="A0A645GV20"/>
<name>A0A645GV20_9ZZZZ</name>
<dbReference type="InterPro" id="IPR029056">
    <property type="entry name" value="Ribokinase-like"/>
</dbReference>
<reference evidence="2" key="1">
    <citation type="submission" date="2019-08" db="EMBL/GenBank/DDBJ databases">
        <authorList>
            <person name="Kucharzyk K."/>
            <person name="Murdoch R.W."/>
            <person name="Higgins S."/>
            <person name="Loffler F."/>
        </authorList>
    </citation>
    <scope>NUCLEOTIDE SEQUENCE</scope>
</reference>
<proteinExistence type="predicted"/>
<dbReference type="Gene3D" id="3.40.1190.20">
    <property type="match status" value="1"/>
</dbReference>
<comment type="caution">
    <text evidence="2">The sequence shown here is derived from an EMBL/GenBank/DDBJ whole genome shotgun (WGS) entry which is preliminary data.</text>
</comment>
<dbReference type="SUPFAM" id="SSF53613">
    <property type="entry name" value="Ribokinase-like"/>
    <property type="match status" value="1"/>
</dbReference>
<organism evidence="2">
    <name type="scientific">bioreactor metagenome</name>
    <dbReference type="NCBI Taxonomy" id="1076179"/>
    <lineage>
        <taxon>unclassified sequences</taxon>
        <taxon>metagenomes</taxon>
        <taxon>ecological metagenomes</taxon>
    </lineage>
</organism>
<accession>A0A645GV20</accession>